<keyword evidence="3" id="KW-1185">Reference proteome</keyword>
<sequence>MPANLFSMSLLDSVLLCTAPCEDLSSVTCTSVDNLRDMESAGQSGLERLFGFLPTFPMLPDAKIEKACLMACFVIPVLLLSIGLFKLCGGKSGKAKIAPRSECKCFSSDDKWTVERLEQLEKKVMKSIKVLKEMLEEHAHDKLL</sequence>
<keyword evidence="1" id="KW-1133">Transmembrane helix</keyword>
<reference evidence="4" key="1">
    <citation type="submission" date="2016-11" db="UniProtKB">
        <authorList>
            <consortium name="WormBaseParasite"/>
        </authorList>
    </citation>
    <scope>IDENTIFICATION</scope>
</reference>
<organism evidence="3 4">
    <name type="scientific">Steinernema glaseri</name>
    <dbReference type="NCBI Taxonomy" id="37863"/>
    <lineage>
        <taxon>Eukaryota</taxon>
        <taxon>Metazoa</taxon>
        <taxon>Ecdysozoa</taxon>
        <taxon>Nematoda</taxon>
        <taxon>Chromadorea</taxon>
        <taxon>Rhabditida</taxon>
        <taxon>Tylenchina</taxon>
        <taxon>Panagrolaimomorpha</taxon>
        <taxon>Strongyloidoidea</taxon>
        <taxon>Steinernematidae</taxon>
        <taxon>Steinernema</taxon>
    </lineage>
</organism>
<dbReference type="AlphaFoldDB" id="A0A1I7Z9D7"/>
<keyword evidence="2" id="KW-0732">Signal</keyword>
<evidence type="ECO:0000256" key="1">
    <source>
        <dbReference type="SAM" id="Phobius"/>
    </source>
</evidence>
<feature type="chain" id="PRO_5009313138" evidence="2">
    <location>
        <begin position="17"/>
        <end position="144"/>
    </location>
</feature>
<dbReference type="Proteomes" id="UP000095287">
    <property type="component" value="Unplaced"/>
</dbReference>
<evidence type="ECO:0000313" key="4">
    <source>
        <dbReference type="WBParaSite" id="L893_g24134.t1"/>
    </source>
</evidence>
<name>A0A1I7Z9D7_9BILA</name>
<evidence type="ECO:0000313" key="3">
    <source>
        <dbReference type="Proteomes" id="UP000095287"/>
    </source>
</evidence>
<dbReference type="WBParaSite" id="L893_g24134.t1">
    <property type="protein sequence ID" value="L893_g24134.t1"/>
    <property type="gene ID" value="L893_g24134"/>
</dbReference>
<protein>
    <submittedName>
        <fullName evidence="4">MANEC domain-containing protein</fullName>
    </submittedName>
</protein>
<feature type="transmembrane region" description="Helical" evidence="1">
    <location>
        <begin position="67"/>
        <end position="85"/>
    </location>
</feature>
<keyword evidence="1" id="KW-0812">Transmembrane</keyword>
<feature type="signal peptide" evidence="2">
    <location>
        <begin position="1"/>
        <end position="16"/>
    </location>
</feature>
<accession>A0A1I7Z9D7</accession>
<evidence type="ECO:0000256" key="2">
    <source>
        <dbReference type="SAM" id="SignalP"/>
    </source>
</evidence>
<proteinExistence type="predicted"/>
<keyword evidence="1" id="KW-0472">Membrane</keyword>